<evidence type="ECO:0000256" key="1">
    <source>
        <dbReference type="PROSITE-ProRule" id="PRU00047"/>
    </source>
</evidence>
<proteinExistence type="predicted"/>
<keyword evidence="1" id="KW-0863">Zinc-finger</keyword>
<dbReference type="OrthoDB" id="427960at2759"/>
<dbReference type="PANTHER" id="PTHR23002">
    <property type="entry name" value="ZINC FINGER CCHC DOMAIN CONTAINING PROTEIN"/>
    <property type="match status" value="1"/>
</dbReference>
<evidence type="ECO:0000259" key="3">
    <source>
        <dbReference type="PROSITE" id="PS50158"/>
    </source>
</evidence>
<dbReference type="EMBL" id="BGPR01008578">
    <property type="protein sequence ID" value="GBN34681.1"/>
    <property type="molecule type" value="Genomic_DNA"/>
</dbReference>
<reference evidence="4 5" key="1">
    <citation type="journal article" date="2019" name="Sci. Rep.">
        <title>Orb-weaving spider Araneus ventricosus genome elucidates the spidroin gene catalogue.</title>
        <authorList>
            <person name="Kono N."/>
            <person name="Nakamura H."/>
            <person name="Ohtoshi R."/>
            <person name="Moran D.A.P."/>
            <person name="Shinohara A."/>
            <person name="Yoshida Y."/>
            <person name="Fujiwara M."/>
            <person name="Mori M."/>
            <person name="Tomita M."/>
            <person name="Arakawa K."/>
        </authorList>
    </citation>
    <scope>NUCLEOTIDE SEQUENCE [LARGE SCALE GENOMIC DNA]</scope>
</reference>
<name>A0A4Y2N5P1_ARAVE</name>
<dbReference type="SUPFAM" id="SSF57756">
    <property type="entry name" value="Retrovirus zinc finger-like domains"/>
    <property type="match status" value="3"/>
</dbReference>
<feature type="domain" description="CCHC-type" evidence="3">
    <location>
        <begin position="355"/>
        <end position="372"/>
    </location>
</feature>
<dbReference type="GO" id="GO:0008270">
    <property type="term" value="F:zinc ion binding"/>
    <property type="evidence" value="ECO:0007669"/>
    <property type="project" value="UniProtKB-KW"/>
</dbReference>
<dbReference type="Gene3D" id="4.10.60.10">
    <property type="entry name" value="Zinc finger, CCHC-type"/>
    <property type="match status" value="5"/>
</dbReference>
<organism evidence="4 5">
    <name type="scientific">Araneus ventricosus</name>
    <name type="common">Orbweaver spider</name>
    <name type="synonym">Epeira ventricosa</name>
    <dbReference type="NCBI Taxonomy" id="182803"/>
    <lineage>
        <taxon>Eukaryota</taxon>
        <taxon>Metazoa</taxon>
        <taxon>Ecdysozoa</taxon>
        <taxon>Arthropoda</taxon>
        <taxon>Chelicerata</taxon>
        <taxon>Arachnida</taxon>
        <taxon>Araneae</taxon>
        <taxon>Araneomorphae</taxon>
        <taxon>Entelegynae</taxon>
        <taxon>Araneoidea</taxon>
        <taxon>Araneidae</taxon>
        <taxon>Araneus</taxon>
    </lineage>
</organism>
<keyword evidence="5" id="KW-1185">Reference proteome</keyword>
<feature type="compositionally biased region" description="Gly residues" evidence="2">
    <location>
        <begin position="269"/>
        <end position="280"/>
    </location>
</feature>
<feature type="region of interest" description="Disordered" evidence="2">
    <location>
        <begin position="269"/>
        <end position="289"/>
    </location>
</feature>
<sequence length="386" mass="43618">MTTSQQTCFASGLVDFALLLCRKFAAKVLHQVCHDKPISRKIKLAASVPDSKESLSERLWKPCRRQGLSAEAFARKPFLKPLPQRLRRKAFFGLPHRQGLNDKSAKPFRKPFRKIDVGKLFMNHLSDKLNLFMTIGARDAKILVCNIMRKLMMDVVGEKYSLTGKSTVLTKLPFEKTEAYKLILEIWFRNFKEVKLNVVREAMSDWLMQSKFRKSKREKRSETRSGENCTEMLLQMNKKMSSNECYKCHKTGHFARDCTSGDSRGGGGYRGGRGGGGYRGGRGDSRSSSRASCYNCGRGGHFARECHESDKTCYSCGKSGHISRDCDHDERKITCYQCGKSGHVSRDCPGERDDRKCYSCGDTGHISRDCPEGGNSADIDDTICYR</sequence>
<accession>A0A4Y2N5P1</accession>
<feature type="domain" description="CCHC-type" evidence="3">
    <location>
        <begin position="245"/>
        <end position="260"/>
    </location>
</feature>
<dbReference type="AlphaFoldDB" id="A0A4Y2N5P1"/>
<evidence type="ECO:0000313" key="4">
    <source>
        <dbReference type="EMBL" id="GBN34681.1"/>
    </source>
</evidence>
<protein>
    <submittedName>
        <fullName evidence="4">Cellular nucleic acid-binding protein</fullName>
    </submittedName>
</protein>
<feature type="domain" description="CCHC-type" evidence="3">
    <location>
        <begin position="313"/>
        <end position="326"/>
    </location>
</feature>
<dbReference type="InterPro" id="IPR051714">
    <property type="entry name" value="Znf_CCHC_NABP"/>
</dbReference>
<dbReference type="InterPro" id="IPR036875">
    <property type="entry name" value="Znf_CCHC_sf"/>
</dbReference>
<feature type="domain" description="CCHC-type" evidence="3">
    <location>
        <begin position="335"/>
        <end position="349"/>
    </location>
</feature>
<comment type="caution">
    <text evidence="4">The sequence shown here is derived from an EMBL/GenBank/DDBJ whole genome shotgun (WGS) entry which is preliminary data.</text>
</comment>
<keyword evidence="1" id="KW-0479">Metal-binding</keyword>
<feature type="domain" description="CCHC-type" evidence="3">
    <location>
        <begin position="293"/>
        <end position="306"/>
    </location>
</feature>
<evidence type="ECO:0000313" key="5">
    <source>
        <dbReference type="Proteomes" id="UP000499080"/>
    </source>
</evidence>
<dbReference type="InterPro" id="IPR001878">
    <property type="entry name" value="Znf_CCHC"/>
</dbReference>
<dbReference type="Proteomes" id="UP000499080">
    <property type="component" value="Unassembled WGS sequence"/>
</dbReference>
<evidence type="ECO:0000256" key="2">
    <source>
        <dbReference type="SAM" id="MobiDB-lite"/>
    </source>
</evidence>
<dbReference type="PROSITE" id="PS50158">
    <property type="entry name" value="ZF_CCHC"/>
    <property type="match status" value="5"/>
</dbReference>
<keyword evidence="1" id="KW-0862">Zinc</keyword>
<dbReference type="SMART" id="SM00343">
    <property type="entry name" value="ZnF_C2HC"/>
    <property type="match status" value="5"/>
</dbReference>
<gene>
    <name evidence="4" type="primary">Cnbp</name>
    <name evidence="4" type="ORF">AVEN_189367_1</name>
</gene>
<dbReference type="Pfam" id="PF00098">
    <property type="entry name" value="zf-CCHC"/>
    <property type="match status" value="5"/>
</dbReference>
<dbReference type="GO" id="GO:0003676">
    <property type="term" value="F:nucleic acid binding"/>
    <property type="evidence" value="ECO:0007669"/>
    <property type="project" value="InterPro"/>
</dbReference>